<dbReference type="Proteomes" id="UP001321760">
    <property type="component" value="Unassembled WGS sequence"/>
</dbReference>
<dbReference type="InterPro" id="IPR022085">
    <property type="entry name" value="OpdG"/>
</dbReference>
<reference evidence="1" key="1">
    <citation type="journal article" date="2023" name="Mol. Phylogenet. Evol.">
        <title>Genome-scale phylogeny and comparative genomics of the fungal order Sordariales.</title>
        <authorList>
            <person name="Hensen N."/>
            <person name="Bonometti L."/>
            <person name="Westerberg I."/>
            <person name="Brannstrom I.O."/>
            <person name="Guillou S."/>
            <person name="Cros-Aarteil S."/>
            <person name="Calhoun S."/>
            <person name="Haridas S."/>
            <person name="Kuo A."/>
            <person name="Mondo S."/>
            <person name="Pangilinan J."/>
            <person name="Riley R."/>
            <person name="LaButti K."/>
            <person name="Andreopoulos B."/>
            <person name="Lipzen A."/>
            <person name="Chen C."/>
            <person name="Yan M."/>
            <person name="Daum C."/>
            <person name="Ng V."/>
            <person name="Clum A."/>
            <person name="Steindorff A."/>
            <person name="Ohm R.A."/>
            <person name="Martin F."/>
            <person name="Silar P."/>
            <person name="Natvig D.O."/>
            <person name="Lalanne C."/>
            <person name="Gautier V."/>
            <person name="Ament-Velasquez S.L."/>
            <person name="Kruys A."/>
            <person name="Hutchinson M.I."/>
            <person name="Powell A.J."/>
            <person name="Barry K."/>
            <person name="Miller A.N."/>
            <person name="Grigoriev I.V."/>
            <person name="Debuchy R."/>
            <person name="Gladieux P."/>
            <person name="Hiltunen Thoren M."/>
            <person name="Johannesson H."/>
        </authorList>
    </citation>
    <scope>NUCLEOTIDE SEQUENCE</scope>
    <source>
        <strain evidence="1">PSN243</strain>
    </source>
</reference>
<dbReference type="PANTHER" id="PTHR38797:SF4">
    <property type="entry name" value="NUCLEAR PORE COMPLEX PROTEIN NUP85"/>
    <property type="match status" value="1"/>
</dbReference>
<keyword evidence="2" id="KW-1185">Reference proteome</keyword>
<dbReference type="AlphaFoldDB" id="A0AAV9GER5"/>
<organism evidence="1 2">
    <name type="scientific">Podospora aff. communis PSN243</name>
    <dbReference type="NCBI Taxonomy" id="3040156"/>
    <lineage>
        <taxon>Eukaryota</taxon>
        <taxon>Fungi</taxon>
        <taxon>Dikarya</taxon>
        <taxon>Ascomycota</taxon>
        <taxon>Pezizomycotina</taxon>
        <taxon>Sordariomycetes</taxon>
        <taxon>Sordariomycetidae</taxon>
        <taxon>Sordariales</taxon>
        <taxon>Podosporaceae</taxon>
        <taxon>Podospora</taxon>
    </lineage>
</organism>
<dbReference type="Pfam" id="PF12311">
    <property type="entry name" value="DUF3632"/>
    <property type="match status" value="1"/>
</dbReference>
<dbReference type="EMBL" id="MU865955">
    <property type="protein sequence ID" value="KAK4446717.1"/>
    <property type="molecule type" value="Genomic_DNA"/>
</dbReference>
<reference evidence="1" key="2">
    <citation type="submission" date="2023-05" db="EMBL/GenBank/DDBJ databases">
        <authorList>
            <consortium name="Lawrence Berkeley National Laboratory"/>
            <person name="Steindorff A."/>
            <person name="Hensen N."/>
            <person name="Bonometti L."/>
            <person name="Westerberg I."/>
            <person name="Brannstrom I.O."/>
            <person name="Guillou S."/>
            <person name="Cros-Aarteil S."/>
            <person name="Calhoun S."/>
            <person name="Haridas S."/>
            <person name="Kuo A."/>
            <person name="Mondo S."/>
            <person name="Pangilinan J."/>
            <person name="Riley R."/>
            <person name="Labutti K."/>
            <person name="Andreopoulos B."/>
            <person name="Lipzen A."/>
            <person name="Chen C."/>
            <person name="Yanf M."/>
            <person name="Daum C."/>
            <person name="Ng V."/>
            <person name="Clum A."/>
            <person name="Ohm R."/>
            <person name="Martin F."/>
            <person name="Silar P."/>
            <person name="Natvig D."/>
            <person name="Lalanne C."/>
            <person name="Gautier V."/>
            <person name="Ament-Velasquez S.L."/>
            <person name="Kruys A."/>
            <person name="Hutchinson M.I."/>
            <person name="Powell A.J."/>
            <person name="Barry K."/>
            <person name="Miller A.N."/>
            <person name="Grigoriev I.V."/>
            <person name="Debuchy R."/>
            <person name="Gladieux P."/>
            <person name="Thoren M.H."/>
            <person name="Johannesson H."/>
        </authorList>
    </citation>
    <scope>NUCLEOTIDE SEQUENCE</scope>
    <source>
        <strain evidence="1">PSN243</strain>
    </source>
</reference>
<name>A0AAV9GER5_9PEZI</name>
<gene>
    <name evidence="1" type="ORF">QBC34DRAFT_411220</name>
</gene>
<sequence length="288" mass="32179">MSRISRTAPDTIEEVLSRQLDRGEGDIAYFAAIFRDLLATPGISPADAAQRIRHDFLNGYLATEPEWNGLSSRFAVGSFLQGGYEVIFELARVVPHEDVRQDLLVQTLLELRKLPPQPSTREGEEDAPYVDDLVFAVVSEDSWNQGCPREQGSDPFEEYNKKCKRWVNVSSFLARCSGAGLYEKHPDCLKHPSVDVVLGLEPKRLDPPLLRKTRALVAALWILHAGQTIFDDMVKHDKPSWGPSKWKTWGEKLVEVASDINLGEEVRSVAIRALGKMVAVSVSSRLQA</sequence>
<accession>A0AAV9GER5</accession>
<proteinExistence type="predicted"/>
<dbReference type="PANTHER" id="PTHR38797">
    <property type="entry name" value="NUCLEAR PORE COMPLEX PROTEIN NUP85-RELATED"/>
    <property type="match status" value="1"/>
</dbReference>
<protein>
    <submittedName>
        <fullName evidence="1">Uncharacterized protein</fullName>
    </submittedName>
</protein>
<comment type="caution">
    <text evidence="1">The sequence shown here is derived from an EMBL/GenBank/DDBJ whole genome shotgun (WGS) entry which is preliminary data.</text>
</comment>
<evidence type="ECO:0000313" key="2">
    <source>
        <dbReference type="Proteomes" id="UP001321760"/>
    </source>
</evidence>
<evidence type="ECO:0000313" key="1">
    <source>
        <dbReference type="EMBL" id="KAK4446717.1"/>
    </source>
</evidence>
<dbReference type="InterPro" id="IPR053204">
    <property type="entry name" value="Oxopyrrolidines_Biosynth-assoc"/>
</dbReference>